<keyword evidence="1" id="KW-0812">Transmembrane</keyword>
<dbReference type="PROSITE" id="PS00018">
    <property type="entry name" value="EF_HAND_1"/>
    <property type="match status" value="1"/>
</dbReference>
<organism evidence="2 3">
    <name type="scientific">Candidatus Nomurabacteria bacterium RIFCSPHIGHO2_02_FULL_41_18</name>
    <dbReference type="NCBI Taxonomy" id="1801754"/>
    <lineage>
        <taxon>Bacteria</taxon>
        <taxon>Candidatus Nomuraibacteriota</taxon>
    </lineage>
</organism>
<evidence type="ECO:0000313" key="3">
    <source>
        <dbReference type="Proteomes" id="UP000177777"/>
    </source>
</evidence>
<accession>A0A1F6W523</accession>
<protein>
    <recommendedName>
        <fullName evidence="4">EF-hand domain-containing protein</fullName>
    </recommendedName>
</protein>
<proteinExistence type="predicted"/>
<name>A0A1F6W523_9BACT</name>
<keyword evidence="1" id="KW-1133">Transmembrane helix</keyword>
<dbReference type="EMBL" id="MFUE01000020">
    <property type="protein sequence ID" value="OGI76991.1"/>
    <property type="molecule type" value="Genomic_DNA"/>
</dbReference>
<evidence type="ECO:0000256" key="1">
    <source>
        <dbReference type="SAM" id="Phobius"/>
    </source>
</evidence>
<evidence type="ECO:0000313" key="2">
    <source>
        <dbReference type="EMBL" id="OGI76991.1"/>
    </source>
</evidence>
<gene>
    <name evidence="2" type="ORF">A3D42_02580</name>
</gene>
<keyword evidence="1" id="KW-0472">Membrane</keyword>
<sequence length="310" mass="34373">MDLLKNKKFIIFACAIVFLVLVFFSKYGFGFKKHVKNPSLSAGNEYLNSELTLASLVNRDSDLDGVLDWEEGLWGMDPKKSDSDENGVLDKDEIIKLKEEASSQQGESSLYLPEDEENLTETDRFSRELFSTVAALNQAGVVDQSTIDKLSESLVEQMGITASKKIFTIADIKIIDDNSTQAIKKYESALGSLYQQHIIETDVYGILAESLTSEGDIDINALNKLDPIIGHFRGIIKGMVGMSVPRSLSLAHLEVLNDFQKVMENISNIKLVDSDIIIAMSAISQYESADEKLKYSIQGLIDAINQKLSN</sequence>
<comment type="caution">
    <text evidence="2">The sequence shown here is derived from an EMBL/GenBank/DDBJ whole genome shotgun (WGS) entry which is preliminary data.</text>
</comment>
<dbReference type="STRING" id="1801754.A3D42_02580"/>
<reference evidence="2 3" key="1">
    <citation type="journal article" date="2016" name="Nat. Commun.">
        <title>Thousands of microbial genomes shed light on interconnected biogeochemical processes in an aquifer system.</title>
        <authorList>
            <person name="Anantharaman K."/>
            <person name="Brown C.T."/>
            <person name="Hug L.A."/>
            <person name="Sharon I."/>
            <person name="Castelle C.J."/>
            <person name="Probst A.J."/>
            <person name="Thomas B.C."/>
            <person name="Singh A."/>
            <person name="Wilkins M.J."/>
            <person name="Karaoz U."/>
            <person name="Brodie E.L."/>
            <person name="Williams K.H."/>
            <person name="Hubbard S.S."/>
            <person name="Banfield J.F."/>
        </authorList>
    </citation>
    <scope>NUCLEOTIDE SEQUENCE [LARGE SCALE GENOMIC DNA]</scope>
</reference>
<dbReference type="AlphaFoldDB" id="A0A1F6W523"/>
<evidence type="ECO:0008006" key="4">
    <source>
        <dbReference type="Google" id="ProtNLM"/>
    </source>
</evidence>
<dbReference type="InterPro" id="IPR018247">
    <property type="entry name" value="EF_Hand_1_Ca_BS"/>
</dbReference>
<dbReference type="Proteomes" id="UP000177777">
    <property type="component" value="Unassembled WGS sequence"/>
</dbReference>
<feature type="transmembrane region" description="Helical" evidence="1">
    <location>
        <begin position="9"/>
        <end position="29"/>
    </location>
</feature>